<evidence type="ECO:0000256" key="1">
    <source>
        <dbReference type="SAM" id="SignalP"/>
    </source>
</evidence>
<evidence type="ECO:0000313" key="3">
    <source>
        <dbReference type="EMBL" id="AXR07010.1"/>
    </source>
</evidence>
<feature type="domain" description="Alginate export" evidence="2">
    <location>
        <begin position="45"/>
        <end position="276"/>
    </location>
</feature>
<dbReference type="AlphaFoldDB" id="A0A346NNA3"/>
<proteinExistence type="predicted"/>
<dbReference type="KEGG" id="salm:D0Y50_12015"/>
<sequence>MRTHTTARLRALPGILLASTAVLAHSPAVAADWYEAMKQGTGFADFRLRYEAVDQDNALQDADALTLRTLVGYSSQEHNGWSFTAELEDVRAVAGIDDYAVPPTGYNTGLYSVIADPESTELHQGFIQYKTKALTVKAGRQVIALDGQRFIGHVGWRQNWQTFDALSAHYQQEDLRIFYSYIDQRNRIFADAADMDSKDHLLNASYQGTWGKLTAYAYLLETDNNIRNGLDTYGMSYAGHTQTATVKWLYAAEFATQTSTNADTEFDASYVMLEAGAAAGGVTGKINWEVLGSDDGAYGFATPLATLHKFNGWVDQFLTTPQQGLEDLSVSVAGNIAGGNWLVTYHDFSASESDAEVDDLGSEIDVQYVTKIADSFSLGLKYASYDGADAAVDTNKLWVWLGTRF</sequence>
<feature type="chain" id="PRO_5016798092" description="Alginate export domain-containing protein" evidence="1">
    <location>
        <begin position="31"/>
        <end position="405"/>
    </location>
</feature>
<accession>A0A346NNA3</accession>
<evidence type="ECO:0000259" key="2">
    <source>
        <dbReference type="Pfam" id="PF13372"/>
    </source>
</evidence>
<gene>
    <name evidence="3" type="ORF">D0Y50_12015</name>
</gene>
<keyword evidence="4" id="KW-1185">Reference proteome</keyword>
<dbReference type="EMBL" id="CP031769">
    <property type="protein sequence ID" value="AXR07010.1"/>
    <property type="molecule type" value="Genomic_DNA"/>
</dbReference>
<reference evidence="3 4" key="1">
    <citation type="submission" date="2018-08" db="EMBL/GenBank/DDBJ databases">
        <title>Salinimonas sediminis sp. nov., a piezophilic bacterium isolated from a deep-sea sediment sample from the New Britain Trench.</title>
        <authorList>
            <person name="Cao J."/>
        </authorList>
    </citation>
    <scope>NUCLEOTIDE SEQUENCE [LARGE SCALE GENOMIC DNA]</scope>
    <source>
        <strain evidence="3 4">N102</strain>
    </source>
</reference>
<protein>
    <recommendedName>
        <fullName evidence="2">Alginate export domain-containing protein</fullName>
    </recommendedName>
</protein>
<dbReference type="OrthoDB" id="9767539at2"/>
<feature type="signal peptide" evidence="1">
    <location>
        <begin position="1"/>
        <end position="30"/>
    </location>
</feature>
<organism evidence="3 4">
    <name type="scientific">Salinimonas sediminis</name>
    <dbReference type="NCBI Taxonomy" id="2303538"/>
    <lineage>
        <taxon>Bacteria</taxon>
        <taxon>Pseudomonadati</taxon>
        <taxon>Pseudomonadota</taxon>
        <taxon>Gammaproteobacteria</taxon>
        <taxon>Alteromonadales</taxon>
        <taxon>Alteromonadaceae</taxon>
        <taxon>Alteromonas/Salinimonas group</taxon>
        <taxon>Salinimonas</taxon>
    </lineage>
</organism>
<dbReference type="InterPro" id="IPR025388">
    <property type="entry name" value="Alginate_export_dom"/>
</dbReference>
<dbReference type="RefSeq" id="WP_108568231.1">
    <property type="nucleotide sequence ID" value="NZ_CP031769.1"/>
</dbReference>
<dbReference type="Proteomes" id="UP000262073">
    <property type="component" value="Chromosome"/>
</dbReference>
<dbReference type="Pfam" id="PF13372">
    <property type="entry name" value="Alginate_exp"/>
    <property type="match status" value="1"/>
</dbReference>
<keyword evidence="1" id="KW-0732">Signal</keyword>
<name>A0A346NNA3_9ALTE</name>
<evidence type="ECO:0000313" key="4">
    <source>
        <dbReference type="Proteomes" id="UP000262073"/>
    </source>
</evidence>